<organism evidence="3 4">
    <name type="scientific">Neohortaea acidophila</name>
    <dbReference type="NCBI Taxonomy" id="245834"/>
    <lineage>
        <taxon>Eukaryota</taxon>
        <taxon>Fungi</taxon>
        <taxon>Dikarya</taxon>
        <taxon>Ascomycota</taxon>
        <taxon>Pezizomycotina</taxon>
        <taxon>Dothideomycetes</taxon>
        <taxon>Dothideomycetidae</taxon>
        <taxon>Mycosphaerellales</taxon>
        <taxon>Teratosphaeriaceae</taxon>
        <taxon>Neohortaea</taxon>
    </lineage>
</organism>
<dbReference type="RefSeq" id="XP_033589101.1">
    <property type="nucleotide sequence ID" value="XM_033733781.1"/>
</dbReference>
<dbReference type="Proteomes" id="UP000799767">
    <property type="component" value="Unassembled WGS sequence"/>
</dbReference>
<evidence type="ECO:0008006" key="5">
    <source>
        <dbReference type="Google" id="ProtNLM"/>
    </source>
</evidence>
<feature type="transmembrane region" description="Helical" evidence="1">
    <location>
        <begin position="114"/>
        <end position="136"/>
    </location>
</feature>
<dbReference type="AlphaFoldDB" id="A0A6A6PS61"/>
<reference evidence="3" key="1">
    <citation type="journal article" date="2020" name="Stud. Mycol.">
        <title>101 Dothideomycetes genomes: a test case for predicting lifestyles and emergence of pathogens.</title>
        <authorList>
            <person name="Haridas S."/>
            <person name="Albert R."/>
            <person name="Binder M."/>
            <person name="Bloem J."/>
            <person name="Labutti K."/>
            <person name="Salamov A."/>
            <person name="Andreopoulos B."/>
            <person name="Baker S."/>
            <person name="Barry K."/>
            <person name="Bills G."/>
            <person name="Bluhm B."/>
            <person name="Cannon C."/>
            <person name="Castanera R."/>
            <person name="Culley D."/>
            <person name="Daum C."/>
            <person name="Ezra D."/>
            <person name="Gonzalez J."/>
            <person name="Henrissat B."/>
            <person name="Kuo A."/>
            <person name="Liang C."/>
            <person name="Lipzen A."/>
            <person name="Lutzoni F."/>
            <person name="Magnuson J."/>
            <person name="Mondo S."/>
            <person name="Nolan M."/>
            <person name="Ohm R."/>
            <person name="Pangilinan J."/>
            <person name="Park H.-J."/>
            <person name="Ramirez L."/>
            <person name="Alfaro M."/>
            <person name="Sun H."/>
            <person name="Tritt A."/>
            <person name="Yoshinaga Y."/>
            <person name="Zwiers L.-H."/>
            <person name="Turgeon B."/>
            <person name="Goodwin S."/>
            <person name="Spatafora J."/>
            <person name="Crous P."/>
            <person name="Grigoriev I."/>
        </authorList>
    </citation>
    <scope>NUCLEOTIDE SEQUENCE</scope>
    <source>
        <strain evidence="3">CBS 113389</strain>
    </source>
</reference>
<evidence type="ECO:0000256" key="1">
    <source>
        <dbReference type="SAM" id="Phobius"/>
    </source>
</evidence>
<feature type="chain" id="PRO_5025687364" description="Extracellular membrane protein CFEM domain-containing protein" evidence="2">
    <location>
        <begin position="24"/>
        <end position="137"/>
    </location>
</feature>
<keyword evidence="1" id="KW-0812">Transmembrane</keyword>
<proteinExistence type="predicted"/>
<dbReference type="GeneID" id="54474783"/>
<name>A0A6A6PS61_9PEZI</name>
<keyword evidence="2" id="KW-0732">Signal</keyword>
<evidence type="ECO:0000313" key="4">
    <source>
        <dbReference type="Proteomes" id="UP000799767"/>
    </source>
</evidence>
<sequence>MQFRTLVAAAAALMLSTVAPVAADQGKGLIPDAYNFKCADWCGPIVTVSQSTCLGASEGLKCFCYQKHMKHLIPLCEACSYNSRTEGNSVAFYPAIKDVLDTCNLKTTSVTQGYAAATAAPALIGAGIAGIAAYAAM</sequence>
<keyword evidence="4" id="KW-1185">Reference proteome</keyword>
<dbReference type="OrthoDB" id="4843554at2759"/>
<keyword evidence="1" id="KW-1133">Transmembrane helix</keyword>
<feature type="signal peptide" evidence="2">
    <location>
        <begin position="1"/>
        <end position="23"/>
    </location>
</feature>
<evidence type="ECO:0000313" key="3">
    <source>
        <dbReference type="EMBL" id="KAF2482531.1"/>
    </source>
</evidence>
<evidence type="ECO:0000256" key="2">
    <source>
        <dbReference type="SAM" id="SignalP"/>
    </source>
</evidence>
<protein>
    <recommendedName>
        <fullName evidence="5">Extracellular membrane protein CFEM domain-containing protein</fullName>
    </recommendedName>
</protein>
<dbReference type="EMBL" id="MU001636">
    <property type="protein sequence ID" value="KAF2482531.1"/>
    <property type="molecule type" value="Genomic_DNA"/>
</dbReference>
<accession>A0A6A6PS61</accession>
<keyword evidence="1" id="KW-0472">Membrane</keyword>
<gene>
    <name evidence="3" type="ORF">BDY17DRAFT_298680</name>
</gene>